<evidence type="ECO:0000313" key="2">
    <source>
        <dbReference type="EMBL" id="MBU8544827.1"/>
    </source>
</evidence>
<keyword evidence="3" id="KW-1185">Reference proteome</keyword>
<evidence type="ECO:0000256" key="1">
    <source>
        <dbReference type="SAM" id="MobiDB-lite"/>
    </source>
</evidence>
<sequence>MSPLPAEGERPAKDRALAVLSTMVGALALSRAVAAPDLPDRILAAAPDSLTREGQCDDPGLPARPAFADRTVAPGG</sequence>
<accession>A0ABS6HAH4</accession>
<name>A0ABS6HAH4_9PROT</name>
<protein>
    <submittedName>
        <fullName evidence="2">Uncharacterized protein</fullName>
    </submittedName>
</protein>
<feature type="region of interest" description="Disordered" evidence="1">
    <location>
        <begin position="50"/>
        <end position="76"/>
    </location>
</feature>
<comment type="caution">
    <text evidence="2">The sequence shown here is derived from an EMBL/GenBank/DDBJ whole genome shotgun (WGS) entry which is preliminary data.</text>
</comment>
<evidence type="ECO:0000313" key="3">
    <source>
        <dbReference type="Proteomes" id="UP000689967"/>
    </source>
</evidence>
<gene>
    <name evidence="2" type="ORF">JJQ90_13990</name>
</gene>
<dbReference type="EMBL" id="JAERQM010000004">
    <property type="protein sequence ID" value="MBU8544827.1"/>
    <property type="molecule type" value="Genomic_DNA"/>
</dbReference>
<dbReference type="Proteomes" id="UP000689967">
    <property type="component" value="Unassembled WGS sequence"/>
</dbReference>
<organism evidence="2 3">
    <name type="scientific">Falsiroseomonas oleicola</name>
    <dbReference type="NCBI Taxonomy" id="2801474"/>
    <lineage>
        <taxon>Bacteria</taxon>
        <taxon>Pseudomonadati</taxon>
        <taxon>Pseudomonadota</taxon>
        <taxon>Alphaproteobacteria</taxon>
        <taxon>Acetobacterales</taxon>
        <taxon>Roseomonadaceae</taxon>
        <taxon>Falsiroseomonas</taxon>
    </lineage>
</organism>
<reference evidence="2 3" key="1">
    <citation type="submission" date="2021-01" db="EMBL/GenBank/DDBJ databases">
        <title>Roseomonas sp. nov, a bacterium isolated from an oil production mixture in Yumen Oilfield.</title>
        <authorList>
            <person name="Wu D."/>
        </authorList>
    </citation>
    <scope>NUCLEOTIDE SEQUENCE [LARGE SCALE GENOMIC DNA]</scope>
    <source>
        <strain evidence="2 3">ROY-5-3</strain>
    </source>
</reference>
<proteinExistence type="predicted"/>
<dbReference type="RefSeq" id="WP_216876421.1">
    <property type="nucleotide sequence ID" value="NZ_JAERQM010000004.1"/>
</dbReference>